<comment type="caution">
    <text evidence="2">The sequence shown here is derived from an EMBL/GenBank/DDBJ whole genome shotgun (WGS) entry which is preliminary data.</text>
</comment>
<keyword evidence="3" id="KW-1185">Reference proteome</keyword>
<evidence type="ECO:0000313" key="3">
    <source>
        <dbReference type="Proteomes" id="UP001052739"/>
    </source>
</evidence>
<protein>
    <submittedName>
        <fullName evidence="2">Uncharacterized protein</fullName>
    </submittedName>
</protein>
<gene>
    <name evidence="2" type="ORF">Shyd_88750</name>
</gene>
<dbReference type="Proteomes" id="UP001052739">
    <property type="component" value="Unassembled WGS sequence"/>
</dbReference>
<accession>A0ABQ3PR57</accession>
<reference evidence="2" key="1">
    <citation type="submission" date="2024-05" db="EMBL/GenBank/DDBJ databases">
        <title>Whole genome shotgun sequence of Streptomyces hydrogenans NBRC 13475.</title>
        <authorList>
            <person name="Komaki H."/>
            <person name="Tamura T."/>
        </authorList>
    </citation>
    <scope>NUCLEOTIDE SEQUENCE</scope>
    <source>
        <strain evidence="2">NBRC 13475</strain>
    </source>
</reference>
<evidence type="ECO:0000256" key="1">
    <source>
        <dbReference type="SAM" id="MobiDB-lite"/>
    </source>
</evidence>
<feature type="region of interest" description="Disordered" evidence="1">
    <location>
        <begin position="1"/>
        <end position="23"/>
    </location>
</feature>
<organism evidence="2 3">
    <name type="scientific">Streptomyces hydrogenans</name>
    <dbReference type="NCBI Taxonomy" id="1873719"/>
    <lineage>
        <taxon>Bacteria</taxon>
        <taxon>Bacillati</taxon>
        <taxon>Actinomycetota</taxon>
        <taxon>Actinomycetes</taxon>
        <taxon>Kitasatosporales</taxon>
        <taxon>Streptomycetaceae</taxon>
        <taxon>Streptomyces</taxon>
    </lineage>
</organism>
<name>A0ABQ3PR57_9ACTN</name>
<proteinExistence type="predicted"/>
<evidence type="ECO:0000313" key="2">
    <source>
        <dbReference type="EMBL" id="GHI27504.1"/>
    </source>
</evidence>
<sequence length="70" mass="7623">MRPTRASRARSGPQRQFTDERERTEAVETVCALGLEPAARDPSGCEATGCDPSGHEVTGCFRALYGHRNC</sequence>
<dbReference type="EMBL" id="BNDW01000117">
    <property type="protein sequence ID" value="GHI27504.1"/>
    <property type="molecule type" value="Genomic_DNA"/>
</dbReference>